<reference evidence="3 4" key="1">
    <citation type="submission" date="2019-09" db="EMBL/GenBank/DDBJ databases">
        <title>Genome sequencing of strain KACC 19322.</title>
        <authorList>
            <person name="Heo J."/>
            <person name="Kim S.-J."/>
            <person name="Kim J.-S."/>
            <person name="Hong S.-B."/>
            <person name="Kwon S.-W."/>
        </authorList>
    </citation>
    <scope>NUCLEOTIDE SEQUENCE [LARGE SCALE GENOMIC DNA]</scope>
    <source>
        <strain evidence="3 4">KACC 19322</strain>
    </source>
</reference>
<organism evidence="3 4">
    <name type="scientific">Protaetiibacter larvae</name>
    <dbReference type="NCBI Taxonomy" id="2592654"/>
    <lineage>
        <taxon>Bacteria</taxon>
        <taxon>Bacillati</taxon>
        <taxon>Actinomycetota</taxon>
        <taxon>Actinomycetes</taxon>
        <taxon>Micrococcales</taxon>
        <taxon>Microbacteriaceae</taxon>
        <taxon>Protaetiibacter</taxon>
    </lineage>
</organism>
<evidence type="ECO:0000313" key="3">
    <source>
        <dbReference type="EMBL" id="QEO09066.1"/>
    </source>
</evidence>
<dbReference type="GO" id="GO:0071555">
    <property type="term" value="P:cell wall organization"/>
    <property type="evidence" value="ECO:0007669"/>
    <property type="project" value="TreeGrafter"/>
</dbReference>
<dbReference type="Proteomes" id="UP000322159">
    <property type="component" value="Chromosome"/>
</dbReference>
<evidence type="ECO:0000259" key="1">
    <source>
        <dbReference type="Pfam" id="PF00905"/>
    </source>
</evidence>
<dbReference type="GO" id="GO:0071972">
    <property type="term" value="F:peptidoglycan L,D-transpeptidase activity"/>
    <property type="evidence" value="ECO:0007669"/>
    <property type="project" value="TreeGrafter"/>
</dbReference>
<dbReference type="Pfam" id="PF00905">
    <property type="entry name" value="Transpeptidase"/>
    <property type="match status" value="1"/>
</dbReference>
<dbReference type="EMBL" id="CP043504">
    <property type="protein sequence ID" value="QEO09066.1"/>
    <property type="molecule type" value="Genomic_DNA"/>
</dbReference>
<name>A0A5C1Y5K3_9MICO</name>
<dbReference type="InterPro" id="IPR036138">
    <property type="entry name" value="PBP_dimer_sf"/>
</dbReference>
<gene>
    <name evidence="3" type="ORF">FLP23_02955</name>
</gene>
<dbReference type="InterPro" id="IPR054120">
    <property type="entry name" value="PBPA_dimer"/>
</dbReference>
<dbReference type="InterPro" id="IPR050515">
    <property type="entry name" value="Beta-lactam/transpept"/>
</dbReference>
<evidence type="ECO:0000259" key="2">
    <source>
        <dbReference type="Pfam" id="PF21922"/>
    </source>
</evidence>
<feature type="domain" description="Penicillin binding protein A dimerisation" evidence="2">
    <location>
        <begin position="52"/>
        <end position="134"/>
    </location>
</feature>
<dbReference type="RefSeq" id="WP_149324496.1">
    <property type="nucleotide sequence ID" value="NZ_CP043504.1"/>
</dbReference>
<dbReference type="Gene3D" id="3.40.710.10">
    <property type="entry name" value="DD-peptidase/beta-lactamase superfamily"/>
    <property type="match status" value="1"/>
</dbReference>
<evidence type="ECO:0000313" key="4">
    <source>
        <dbReference type="Proteomes" id="UP000322159"/>
    </source>
</evidence>
<dbReference type="PANTHER" id="PTHR30627:SF24">
    <property type="entry name" value="PENICILLIN-BINDING PROTEIN 4B"/>
    <property type="match status" value="1"/>
</dbReference>
<dbReference type="Pfam" id="PF21922">
    <property type="entry name" value="PBP_dimer_2"/>
    <property type="match status" value="1"/>
</dbReference>
<dbReference type="OrthoDB" id="9766847at2"/>
<proteinExistence type="predicted"/>
<dbReference type="InterPro" id="IPR001460">
    <property type="entry name" value="PCN-bd_Tpept"/>
</dbReference>
<feature type="domain" description="Penicillin-binding protein transpeptidase" evidence="1">
    <location>
        <begin position="155"/>
        <end position="480"/>
    </location>
</feature>
<dbReference type="PANTHER" id="PTHR30627">
    <property type="entry name" value="PEPTIDOGLYCAN D,D-TRANSPEPTIDASE"/>
    <property type="match status" value="1"/>
</dbReference>
<dbReference type="KEGG" id="lyk:FLP23_02955"/>
<dbReference type="SUPFAM" id="SSF56519">
    <property type="entry name" value="Penicillin binding protein dimerisation domain"/>
    <property type="match status" value="1"/>
</dbReference>
<dbReference type="InterPro" id="IPR012338">
    <property type="entry name" value="Beta-lactam/transpept-like"/>
</dbReference>
<keyword evidence="4" id="KW-1185">Reference proteome</keyword>
<dbReference type="Gene3D" id="3.90.1310.10">
    <property type="entry name" value="Penicillin-binding protein 2a (Domain 2)"/>
    <property type="match status" value="1"/>
</dbReference>
<accession>A0A5C1Y5K3</accession>
<dbReference type="SUPFAM" id="SSF56601">
    <property type="entry name" value="beta-lactamase/transpeptidase-like"/>
    <property type="match status" value="1"/>
</dbReference>
<dbReference type="AlphaFoldDB" id="A0A5C1Y5K3"/>
<sequence length="485" mass="50923">MNKELRRVGVLVLGMFLALFVSSTIIQVVEQENLQADPRNVRTLYASFATERGAILAGDVTIAQSVRADDEYKYQRVYPQGPLYAPVTGYFTINGENTGLEGTLNEYLSGRANQQFLDRLNSILTGQNPKGATVLTTIDPVVQQAAWDAFGELQGAVIAIEPTTGRILAMVSKPSYDPNLLAGHDQSLVIQNYEQLLADPADPLINRTIGGGLNPPGSTFKLVVASAALASGDYTPDSELPNPQSLTLPGTTTTITNSEGGACGGGATVTIATALRLSCNIPFAELGAELGFDAISEQARAFGFGDDAFTVPMGVTASVFPRPESEAQLMLQSFGQGNNRVTPFQMAMVSAAISTGGELFRPNLVQRISAPDLSVLEDFQPVSYGRPIDPDVAASMTQMMIANVANGAASNARISGVDVAGKTGTAQNGQGEPYTLWFTGFAPADDPQVAVAVVVENGGGKGQSGFGNTLAAPIAKKVIEAVLNR</sequence>
<protein>
    <submittedName>
        <fullName evidence="3">Penicillin-binding protein 2</fullName>
    </submittedName>
</protein>
<dbReference type="GO" id="GO:0005886">
    <property type="term" value="C:plasma membrane"/>
    <property type="evidence" value="ECO:0007669"/>
    <property type="project" value="TreeGrafter"/>
</dbReference>
<dbReference type="GO" id="GO:0008658">
    <property type="term" value="F:penicillin binding"/>
    <property type="evidence" value="ECO:0007669"/>
    <property type="project" value="InterPro"/>
</dbReference>